<accession>A0A3A5KKK0</accession>
<dbReference type="GO" id="GO:0016020">
    <property type="term" value="C:membrane"/>
    <property type="evidence" value="ECO:0007669"/>
    <property type="project" value="UniProtKB-SubCell"/>
</dbReference>
<keyword evidence="15" id="KW-1185">Reference proteome</keyword>
<evidence type="ECO:0000256" key="6">
    <source>
        <dbReference type="ARBA" id="ARBA00022968"/>
    </source>
</evidence>
<reference evidence="14 15" key="1">
    <citation type="submission" date="2018-09" db="EMBL/GenBank/DDBJ databases">
        <title>Mesorhizobium carmichaelinearum sp. nov. isolated from Carmichaelinea spp. root nodules in New Zealand.</title>
        <authorList>
            <person name="De Meyer S.E."/>
        </authorList>
    </citation>
    <scope>NUCLEOTIDE SEQUENCE [LARGE SCALE GENOMIC DNA]</scope>
    <source>
        <strain evidence="14 15">ICMP19557</strain>
    </source>
</reference>
<evidence type="ECO:0000256" key="7">
    <source>
        <dbReference type="ARBA" id="ARBA00022989"/>
    </source>
</evidence>
<evidence type="ECO:0000256" key="5">
    <source>
        <dbReference type="ARBA" id="ARBA00022692"/>
    </source>
</evidence>
<sequence length="332" mass="38228">MPAEHNATEPLILFYTTRFGKPVDIASIQCDLPGHWTLDKRRIAEAAAVVFHIPDYREIGDAWKYPGQYWIGWTMESRQNYKRFADPNYMRHFDFTMTHERRSDVWAPYLPRACWWEEVRAKPAAAKTEAAPLVLFQSAPLNHSGRVDLVSELSRHIGVDSYGRHFRNRTIEGPDLGPATKVETVARYKFCLALENSSETDYVTEKIFDAFKAGTVPVYLGAPNVDEYTPPNSYINAADFSDAADLAAYLRYLVETPDAYEAYFAWRSQPLPERLVARLEEAETSGFCRLMKLVHQQMERRPAPQAGRPRLPFGLQSYVRTRLRKWRKKVSA</sequence>
<keyword evidence="4 14" id="KW-0808">Transferase</keyword>
<proteinExistence type="inferred from homology"/>
<dbReference type="OrthoDB" id="9791032at2"/>
<evidence type="ECO:0000256" key="10">
    <source>
        <dbReference type="ARBA" id="ARBA00037847"/>
    </source>
</evidence>
<keyword evidence="3 14" id="KW-0328">Glycosyltransferase</keyword>
<evidence type="ECO:0000256" key="9">
    <source>
        <dbReference type="ARBA" id="ARBA00023180"/>
    </source>
</evidence>
<dbReference type="SUPFAM" id="SSF53756">
    <property type="entry name" value="UDP-Glycosyltransferase/glycogen phosphorylase"/>
    <property type="match status" value="1"/>
</dbReference>
<comment type="caution">
    <text evidence="14">The sequence shown here is derived from an EMBL/GenBank/DDBJ whole genome shotgun (WGS) entry which is preliminary data.</text>
</comment>
<evidence type="ECO:0000256" key="11">
    <source>
        <dbReference type="ARBA" id="ARBA00043952"/>
    </source>
</evidence>
<dbReference type="Gene3D" id="3.40.50.11660">
    <property type="entry name" value="Glycosyl transferase family 10, C-terminal domain"/>
    <property type="match status" value="1"/>
</dbReference>
<feature type="domain" description="Fucosyltransferase C-terminal" evidence="12">
    <location>
        <begin position="138"/>
        <end position="299"/>
    </location>
</feature>
<evidence type="ECO:0000256" key="1">
    <source>
        <dbReference type="ARBA" id="ARBA00004606"/>
    </source>
</evidence>
<dbReference type="PANTHER" id="PTHR11929">
    <property type="entry name" value="ALPHA- 1,3 -FUCOSYLTRANSFERASE"/>
    <property type="match status" value="1"/>
</dbReference>
<comment type="similarity">
    <text evidence="2">Belongs to the glycosyltransferase 10 family.</text>
</comment>
<evidence type="ECO:0000256" key="8">
    <source>
        <dbReference type="ARBA" id="ARBA00023136"/>
    </source>
</evidence>
<dbReference type="InterPro" id="IPR038577">
    <property type="entry name" value="GT10-like_C_sf"/>
</dbReference>
<dbReference type="GO" id="GO:0012505">
    <property type="term" value="C:endomembrane system"/>
    <property type="evidence" value="ECO:0007669"/>
    <property type="project" value="UniProtKB-SubCell"/>
</dbReference>
<dbReference type="EMBL" id="QZWZ01000015">
    <property type="protein sequence ID" value="RJT36437.1"/>
    <property type="molecule type" value="Genomic_DNA"/>
</dbReference>
<dbReference type="PANTHER" id="PTHR11929:SF194">
    <property type="entry name" value="ALPHA-(1,3)-FUCOSYLTRANSFERASE 10"/>
    <property type="match status" value="1"/>
</dbReference>
<dbReference type="Pfam" id="PF00852">
    <property type="entry name" value="Glyco_transf_10"/>
    <property type="match status" value="1"/>
</dbReference>
<comment type="subcellular location">
    <subcellularLocation>
        <location evidence="10">Endomembrane system</location>
        <topology evidence="10">Single-pass membrane protein</topology>
    </subcellularLocation>
    <subcellularLocation>
        <location evidence="1">Membrane</location>
        <topology evidence="1">Single-pass type II membrane protein</topology>
    </subcellularLocation>
</comment>
<evidence type="ECO:0000313" key="15">
    <source>
        <dbReference type="Proteomes" id="UP000272706"/>
    </source>
</evidence>
<dbReference type="RefSeq" id="WP_120016087.1">
    <property type="nucleotide sequence ID" value="NZ_QZWZ01000015.1"/>
</dbReference>
<dbReference type="InterPro" id="IPR001503">
    <property type="entry name" value="Glyco_trans_10"/>
</dbReference>
<evidence type="ECO:0000256" key="4">
    <source>
        <dbReference type="ARBA" id="ARBA00022679"/>
    </source>
</evidence>
<dbReference type="InterPro" id="IPR031481">
    <property type="entry name" value="Glyco_tran_10_N"/>
</dbReference>
<organism evidence="14 15">
    <name type="scientific">Mesorhizobium waimense</name>
    <dbReference type="NCBI Taxonomy" id="1300307"/>
    <lineage>
        <taxon>Bacteria</taxon>
        <taxon>Pseudomonadati</taxon>
        <taxon>Pseudomonadota</taxon>
        <taxon>Alphaproteobacteria</taxon>
        <taxon>Hyphomicrobiales</taxon>
        <taxon>Phyllobacteriaceae</taxon>
        <taxon>Mesorhizobium</taxon>
    </lineage>
</organism>
<dbReference type="Pfam" id="PF17039">
    <property type="entry name" value="Glyco_tran_10_N"/>
    <property type="match status" value="1"/>
</dbReference>
<keyword evidence="5" id="KW-0812">Transmembrane</keyword>
<keyword evidence="9" id="KW-0325">Glycoprotein</keyword>
<keyword evidence="8" id="KW-0472">Membrane</keyword>
<keyword evidence="7" id="KW-1133">Transmembrane helix</keyword>
<gene>
    <name evidence="14" type="ORF">D3227_19730</name>
</gene>
<name>A0A3A5KKK0_9HYPH</name>
<dbReference type="Proteomes" id="UP000272706">
    <property type="component" value="Unassembled WGS sequence"/>
</dbReference>
<dbReference type="InterPro" id="IPR055270">
    <property type="entry name" value="Glyco_tran_10_C"/>
</dbReference>
<comment type="pathway">
    <text evidence="11">Protein modification.</text>
</comment>
<keyword evidence="6" id="KW-0735">Signal-anchor</keyword>
<evidence type="ECO:0000313" key="14">
    <source>
        <dbReference type="EMBL" id="RJT36437.1"/>
    </source>
</evidence>
<evidence type="ECO:0000259" key="13">
    <source>
        <dbReference type="Pfam" id="PF17039"/>
    </source>
</evidence>
<evidence type="ECO:0000256" key="2">
    <source>
        <dbReference type="ARBA" id="ARBA00008919"/>
    </source>
</evidence>
<dbReference type="GO" id="GO:0046920">
    <property type="term" value="F:alpha-(1-&gt;3)-fucosyltransferase activity"/>
    <property type="evidence" value="ECO:0007669"/>
    <property type="project" value="TreeGrafter"/>
</dbReference>
<feature type="domain" description="Fucosyltransferase N-terminal" evidence="13">
    <location>
        <begin position="9"/>
        <end position="109"/>
    </location>
</feature>
<dbReference type="AlphaFoldDB" id="A0A3A5KKK0"/>
<dbReference type="FunFam" id="3.40.50.11660:FF:000002">
    <property type="entry name" value="Alpha-(1,3)-fucosyltransferase"/>
    <property type="match status" value="1"/>
</dbReference>
<protein>
    <submittedName>
        <fullName evidence="14">Alpha-1,3-fucosyltransferase</fullName>
    </submittedName>
</protein>
<evidence type="ECO:0000259" key="12">
    <source>
        <dbReference type="Pfam" id="PF00852"/>
    </source>
</evidence>
<evidence type="ECO:0000256" key="3">
    <source>
        <dbReference type="ARBA" id="ARBA00022676"/>
    </source>
</evidence>